<dbReference type="FunFam" id="1.25.40.10:FF:001034">
    <property type="entry name" value="Intraflagellar transport 88 homolog"/>
    <property type="match status" value="1"/>
</dbReference>
<dbReference type="FunFam" id="1.25.40.10:FF:002971">
    <property type="entry name" value="OSM-5"/>
    <property type="match status" value="1"/>
</dbReference>
<protein>
    <submittedName>
        <fullName evidence="3">Protein CBR-OSM-5</fullName>
    </submittedName>
</protein>
<dbReference type="FunFam" id="1.25.40.10:FF:000283">
    <property type="entry name" value="Intraflagellar transport 88"/>
    <property type="match status" value="1"/>
</dbReference>
<dbReference type="PANTHER" id="PTHR44117">
    <property type="entry name" value="INTRAFLAGELLAR TRANSPORT PROTEIN 88 HOMOLOG"/>
    <property type="match status" value="1"/>
</dbReference>
<name>A8WRT2_CAEBR</name>
<dbReference type="GO" id="GO:0042073">
    <property type="term" value="P:intraciliary transport"/>
    <property type="evidence" value="ECO:0000318"/>
    <property type="project" value="GO_Central"/>
</dbReference>
<dbReference type="Gene3D" id="1.25.40.10">
    <property type="entry name" value="Tetratricopeptide repeat domain"/>
    <property type="match status" value="3"/>
</dbReference>
<evidence type="ECO:0000313" key="3">
    <source>
        <dbReference type="EMBL" id="CAP23190.2"/>
    </source>
</evidence>
<feature type="repeat" description="TPR" evidence="1">
    <location>
        <begin position="292"/>
        <end position="325"/>
    </location>
</feature>
<feature type="repeat" description="TPR" evidence="1">
    <location>
        <begin position="518"/>
        <end position="551"/>
    </location>
</feature>
<keyword evidence="1" id="KW-0802">TPR repeat</keyword>
<evidence type="ECO:0000256" key="2">
    <source>
        <dbReference type="SAM" id="MobiDB-lite"/>
    </source>
</evidence>
<feature type="repeat" description="TPR" evidence="1">
    <location>
        <begin position="253"/>
        <end position="286"/>
    </location>
</feature>
<dbReference type="STRING" id="6238.A8WRT2"/>
<evidence type="ECO:0000313" key="4">
    <source>
        <dbReference type="Proteomes" id="UP000008549"/>
    </source>
</evidence>
<dbReference type="eggNOG" id="KOG2003">
    <property type="taxonomic scope" value="Eukaryota"/>
</dbReference>
<feature type="region of interest" description="Disordered" evidence="2">
    <location>
        <begin position="820"/>
        <end position="863"/>
    </location>
</feature>
<organism evidence="3 4">
    <name type="scientific">Caenorhabditis briggsae</name>
    <dbReference type="NCBI Taxonomy" id="6238"/>
    <lineage>
        <taxon>Eukaryota</taxon>
        <taxon>Metazoa</taxon>
        <taxon>Ecdysozoa</taxon>
        <taxon>Nematoda</taxon>
        <taxon>Chromadorea</taxon>
        <taxon>Rhabditida</taxon>
        <taxon>Rhabditina</taxon>
        <taxon>Rhabditomorpha</taxon>
        <taxon>Rhabditoidea</taxon>
        <taxon>Rhabditidae</taxon>
        <taxon>Peloderinae</taxon>
        <taxon>Caenorhabditis</taxon>
    </lineage>
</organism>
<proteinExistence type="predicted"/>
<dbReference type="InterPro" id="IPR019734">
    <property type="entry name" value="TPR_rpt"/>
</dbReference>
<feature type="region of interest" description="Disordered" evidence="2">
    <location>
        <begin position="47"/>
        <end position="75"/>
    </location>
</feature>
<feature type="compositionally biased region" description="Polar residues" evidence="2">
    <location>
        <begin position="836"/>
        <end position="847"/>
    </location>
</feature>
<dbReference type="SMART" id="SM00028">
    <property type="entry name" value="TPR"/>
    <property type="match status" value="8"/>
</dbReference>
<dbReference type="AlphaFoldDB" id="A8WRT2"/>
<dbReference type="GO" id="GO:0019894">
    <property type="term" value="F:kinesin binding"/>
    <property type="evidence" value="ECO:0000318"/>
    <property type="project" value="GO_Central"/>
</dbReference>
<feature type="compositionally biased region" description="Acidic residues" evidence="2">
    <location>
        <begin position="849"/>
        <end position="863"/>
    </location>
</feature>
<feature type="compositionally biased region" description="Basic and acidic residues" evidence="2">
    <location>
        <begin position="754"/>
        <end position="763"/>
    </location>
</feature>
<dbReference type="SUPFAM" id="SSF48452">
    <property type="entry name" value="TPR-like"/>
    <property type="match status" value="3"/>
</dbReference>
<dbReference type="Pfam" id="PF13432">
    <property type="entry name" value="TPR_16"/>
    <property type="match status" value="2"/>
</dbReference>
<evidence type="ECO:0000256" key="1">
    <source>
        <dbReference type="PROSITE-ProRule" id="PRU00339"/>
    </source>
</evidence>
<dbReference type="InParanoid" id="A8WRT2"/>
<feature type="compositionally biased region" description="Gly residues" evidence="2">
    <location>
        <begin position="784"/>
        <end position="795"/>
    </location>
</feature>
<dbReference type="EMBL" id="HE601451">
    <property type="protein sequence ID" value="CAP23190.2"/>
    <property type="molecule type" value="Genomic_DNA"/>
</dbReference>
<dbReference type="FunCoup" id="A8WRT2">
    <property type="interactions" value="730"/>
</dbReference>
<gene>
    <name evidence="5" type="primary">osm-5</name>
    <name evidence="3" type="synonym">Cbr-osm-5</name>
    <name evidence="5" type="ORF">CBG02013</name>
    <name evidence="3" type="ORF">CBG_02013</name>
</gene>
<reference evidence="3 4" key="2">
    <citation type="journal article" date="2011" name="PLoS Genet.">
        <title>Caenorhabditis briggsae recombinant inbred line genotypes reveal inter-strain incompatibility and the evolution of recombination.</title>
        <authorList>
            <person name="Ross J.A."/>
            <person name="Koboldt D.C."/>
            <person name="Staisch J.E."/>
            <person name="Chamberlin H.M."/>
            <person name="Gupta B.P."/>
            <person name="Miller R.D."/>
            <person name="Baird S.E."/>
            <person name="Haag E.S."/>
        </authorList>
    </citation>
    <scope>NUCLEOTIDE SEQUENCE [LARGE SCALE GENOMIC DNA]</scope>
    <source>
        <strain evidence="3 4">AF16</strain>
    </source>
</reference>
<dbReference type="HOGENOM" id="CLU_010738_1_0_1"/>
<dbReference type="PROSITE" id="PS50005">
    <property type="entry name" value="TPR"/>
    <property type="match status" value="4"/>
</dbReference>
<dbReference type="GO" id="GO:0036064">
    <property type="term" value="C:ciliary basal body"/>
    <property type="evidence" value="ECO:0000318"/>
    <property type="project" value="GO_Central"/>
</dbReference>
<dbReference type="PANTHER" id="PTHR44117:SF1">
    <property type="entry name" value="INTRAFLAGELLAR TRANSPORT PROTEIN 88 HOMOLOG"/>
    <property type="match status" value="1"/>
</dbReference>
<dbReference type="Pfam" id="PF13181">
    <property type="entry name" value="TPR_8"/>
    <property type="match status" value="1"/>
</dbReference>
<dbReference type="Proteomes" id="UP000008549">
    <property type="component" value="Unassembled WGS sequence"/>
</dbReference>
<dbReference type="InterPro" id="IPR011990">
    <property type="entry name" value="TPR-like_helical_dom_sf"/>
</dbReference>
<accession>A8WRT2</accession>
<evidence type="ECO:0000313" key="5">
    <source>
        <dbReference type="WormBase" id="CBG02013"/>
    </source>
</evidence>
<dbReference type="GO" id="GO:0097546">
    <property type="term" value="C:ciliary base"/>
    <property type="evidence" value="ECO:0000318"/>
    <property type="project" value="GO_Central"/>
</dbReference>
<keyword evidence="4" id="KW-1185">Reference proteome</keyword>
<reference evidence="3 4" key="1">
    <citation type="journal article" date="2003" name="PLoS Biol.">
        <title>The genome sequence of Caenorhabditis briggsae: a platform for comparative genomics.</title>
        <authorList>
            <person name="Stein L.D."/>
            <person name="Bao Z."/>
            <person name="Blasiar D."/>
            <person name="Blumenthal T."/>
            <person name="Brent M.R."/>
            <person name="Chen N."/>
            <person name="Chinwalla A."/>
            <person name="Clarke L."/>
            <person name="Clee C."/>
            <person name="Coghlan A."/>
            <person name="Coulson A."/>
            <person name="D'Eustachio P."/>
            <person name="Fitch D.H."/>
            <person name="Fulton L.A."/>
            <person name="Fulton R.E."/>
            <person name="Griffiths-Jones S."/>
            <person name="Harris T.W."/>
            <person name="Hillier L.W."/>
            <person name="Kamath R."/>
            <person name="Kuwabara P.E."/>
            <person name="Mardis E.R."/>
            <person name="Marra M.A."/>
            <person name="Miner T.L."/>
            <person name="Minx P."/>
            <person name="Mullikin J.C."/>
            <person name="Plumb R.W."/>
            <person name="Rogers J."/>
            <person name="Schein J.E."/>
            <person name="Sohrmann M."/>
            <person name="Spieth J."/>
            <person name="Stajich J.E."/>
            <person name="Wei C."/>
            <person name="Willey D."/>
            <person name="Wilson R.K."/>
            <person name="Durbin R."/>
            <person name="Waterston R.H."/>
        </authorList>
    </citation>
    <scope>NUCLEOTIDE SEQUENCE [LARGE SCALE GENOMIC DNA]</scope>
    <source>
        <strain evidence="3 4">AF16</strain>
    </source>
</reference>
<dbReference type="GO" id="GO:0097730">
    <property type="term" value="C:non-motile cilium"/>
    <property type="evidence" value="ECO:0000318"/>
    <property type="project" value="GO_Central"/>
</dbReference>
<feature type="region of interest" description="Disordered" evidence="2">
    <location>
        <begin position="754"/>
        <end position="799"/>
    </location>
</feature>
<dbReference type="OMA" id="RIKIMHN"/>
<dbReference type="Pfam" id="PF13424">
    <property type="entry name" value="TPR_12"/>
    <property type="match status" value="1"/>
</dbReference>
<feature type="repeat" description="TPR" evidence="1">
    <location>
        <begin position="586"/>
        <end position="619"/>
    </location>
</feature>
<dbReference type="WormBase" id="CBG02013">
    <property type="protein sequence ID" value="CBP00463"/>
    <property type="gene ID" value="WBGene00025160"/>
    <property type="gene designation" value="Cbr-osm-5"/>
</dbReference>
<dbReference type="GO" id="GO:1905515">
    <property type="term" value="P:non-motile cilium assembly"/>
    <property type="evidence" value="ECO:0000318"/>
    <property type="project" value="GO_Central"/>
</dbReference>
<dbReference type="GO" id="GO:0005814">
    <property type="term" value="C:centriole"/>
    <property type="evidence" value="ECO:0000318"/>
    <property type="project" value="GO_Central"/>
</dbReference>
<sequence>MHQNSFRENDDDDFYGGFDSYNQAYDIEVFFEIETFFQSITQNPQFQQAVARSSHGRRPNTSQMGFRDPGSSYGKPPPTMISKILYTYYFATNMSRMGGRTAMANNNEPARPMTAVRGAGYTSFANKDDFFLQFKLRKELLALRTWGRVVMFSEEEKCKQMENKVMDMLRESMIASEKKKYKEALDKGKEAGRRERAVVKHREQSGLVESMNLDLTFTVLFNLAQQYEANDMTNEALNTYEIIVRNKMFPNSGRLRVNIGNIHYKRREFTKALKYYRMALDQVPSIQKDTRIKILNNIGVTFVRMGSYDDAVNTFEHVVEEQPNFASALNLILTSFCIQDAEKMRESFLKLIDIPGFPDDEFMKEKEDDDVLLNQTLNSDALRHWEKQQKNEAEKAIITAVKIISPLIAPDYAIGYEWCLESLKQSTHAVLAIDLEMTKAGEMMKNGDIESAVEVLKIFNAQDSKTAAAAANNLCMLRFLVNTFLNSIFISKVQQGGRRLVDAQQYADQALSIDRFSAHALVNQGNIHYMNGDLDKAMAHYREALTNDASCVQALFNIGLASKAQGNLELALEYFFKLHGILVNNVQVLVQLASIYESLEDSAQAIELYSQANSMVPNDPAILSKLADLYDQEGDKSQAFQCHYDSYRYFPSNLDTVEWLASYYLETQFSEKSISYFEKAALMQPNVSKWQMLIATCLRRTGNYQRAFDLYRQIHRKFPHDLECLKFLVRIAGDLGMTEYKEYKDKLEKAEKINQLRLQRESDSSQGKRHSANSTHSLPPSGLTGLGSGSGGSSGGARQYSAHIPLLDNTASFSVSQRDMRENDFSYDDPIGMTNRPKTGSRKTVTELSPDDFAEFDESLLPD</sequence>